<reference evidence="16 17" key="1">
    <citation type="submission" date="2024-01" db="EMBL/GenBank/DDBJ databases">
        <title>Genome assemblies of Stephania.</title>
        <authorList>
            <person name="Yang L."/>
        </authorList>
    </citation>
    <scope>NUCLEOTIDE SEQUENCE [LARGE SCALE GENOMIC DNA]</scope>
    <source>
        <strain evidence="16">JXDWG</strain>
        <tissue evidence="16">Leaf</tissue>
    </source>
</reference>
<dbReference type="PROSITE" id="PS00108">
    <property type="entry name" value="PROTEIN_KINASE_ST"/>
    <property type="match status" value="1"/>
</dbReference>
<evidence type="ECO:0000313" key="16">
    <source>
        <dbReference type="EMBL" id="KAK9140178.1"/>
    </source>
</evidence>
<evidence type="ECO:0000256" key="6">
    <source>
        <dbReference type="ARBA" id="ARBA00022777"/>
    </source>
</evidence>
<dbReference type="GO" id="GO:0007165">
    <property type="term" value="P:signal transduction"/>
    <property type="evidence" value="ECO:0007669"/>
    <property type="project" value="InterPro"/>
</dbReference>
<evidence type="ECO:0000256" key="4">
    <source>
        <dbReference type="ARBA" id="ARBA00022679"/>
    </source>
</evidence>
<feature type="compositionally biased region" description="Low complexity" evidence="13">
    <location>
        <begin position="323"/>
        <end position="334"/>
    </location>
</feature>
<keyword evidence="7 11" id="KW-0067">ATP-binding</keyword>
<evidence type="ECO:0000256" key="8">
    <source>
        <dbReference type="ARBA" id="ARBA00047899"/>
    </source>
</evidence>
<name>A0AAP0JVC9_9MAGN</name>
<dbReference type="FunFam" id="1.10.510.10:FF:000571">
    <property type="entry name" value="Maternal embryonic leucine zipper kinase"/>
    <property type="match status" value="1"/>
</dbReference>
<dbReference type="EMBL" id="JBBNAG010000004">
    <property type="protein sequence ID" value="KAK9140178.1"/>
    <property type="molecule type" value="Genomic_DNA"/>
</dbReference>
<feature type="region of interest" description="Disordered" evidence="13">
    <location>
        <begin position="304"/>
        <end position="334"/>
    </location>
</feature>
<evidence type="ECO:0000256" key="3">
    <source>
        <dbReference type="ARBA" id="ARBA00022527"/>
    </source>
</evidence>
<protein>
    <recommendedName>
        <fullName evidence="2">non-specific serine/threonine protein kinase</fullName>
        <ecNumber evidence="2">2.7.11.1</ecNumber>
    </recommendedName>
</protein>
<keyword evidence="3 12" id="KW-0723">Serine/threonine-protein kinase</keyword>
<dbReference type="GO" id="GO:0004674">
    <property type="term" value="F:protein serine/threonine kinase activity"/>
    <property type="evidence" value="ECO:0007669"/>
    <property type="project" value="UniProtKB-KW"/>
</dbReference>
<comment type="function">
    <text evidence="10">CIPK serine-threonine protein kinases interact with CBL proteins. Binding of a CBL protein to the regulatory NAF domain of CIPK protein lead to the activation of the kinase in a calcium-dependent manner.</text>
</comment>
<dbReference type="InterPro" id="IPR008271">
    <property type="entry name" value="Ser/Thr_kinase_AS"/>
</dbReference>
<comment type="caution">
    <text evidence="16">The sequence shown here is derived from an EMBL/GenBank/DDBJ whole genome shotgun (WGS) entry which is preliminary data.</text>
</comment>
<feature type="domain" description="Protein kinase" evidence="14">
    <location>
        <begin position="18"/>
        <end position="273"/>
    </location>
</feature>
<dbReference type="GO" id="GO:0005524">
    <property type="term" value="F:ATP binding"/>
    <property type="evidence" value="ECO:0007669"/>
    <property type="project" value="UniProtKB-UniRule"/>
</dbReference>
<comment type="catalytic activity">
    <reaction evidence="8">
        <text>L-threonyl-[protein] + ATP = O-phospho-L-threonyl-[protein] + ADP + H(+)</text>
        <dbReference type="Rhea" id="RHEA:46608"/>
        <dbReference type="Rhea" id="RHEA-COMP:11060"/>
        <dbReference type="Rhea" id="RHEA-COMP:11605"/>
        <dbReference type="ChEBI" id="CHEBI:15378"/>
        <dbReference type="ChEBI" id="CHEBI:30013"/>
        <dbReference type="ChEBI" id="CHEBI:30616"/>
        <dbReference type="ChEBI" id="CHEBI:61977"/>
        <dbReference type="ChEBI" id="CHEBI:456216"/>
        <dbReference type="EC" id="2.7.11.1"/>
    </reaction>
</comment>
<feature type="domain" description="NAF" evidence="15">
    <location>
        <begin position="333"/>
        <end position="357"/>
    </location>
</feature>
<dbReference type="PANTHER" id="PTHR43895">
    <property type="entry name" value="CALCIUM/CALMODULIN-DEPENDENT PROTEIN KINASE KINASE-RELATED"/>
    <property type="match status" value="1"/>
</dbReference>
<dbReference type="FunFam" id="3.30.200.20:FF:000042">
    <property type="entry name" value="Aurora kinase A"/>
    <property type="match status" value="1"/>
</dbReference>
<dbReference type="Proteomes" id="UP001419268">
    <property type="component" value="Unassembled WGS sequence"/>
</dbReference>
<accession>A0AAP0JVC9</accession>
<keyword evidence="17" id="KW-1185">Reference proteome</keyword>
<evidence type="ECO:0000256" key="9">
    <source>
        <dbReference type="ARBA" id="ARBA00048679"/>
    </source>
</evidence>
<dbReference type="Pfam" id="PF03822">
    <property type="entry name" value="NAF"/>
    <property type="match status" value="1"/>
</dbReference>
<dbReference type="Gene3D" id="3.30.310.80">
    <property type="entry name" value="Kinase associated domain 1, KA1"/>
    <property type="match status" value="1"/>
</dbReference>
<dbReference type="CDD" id="cd12195">
    <property type="entry name" value="CIPK_C"/>
    <property type="match status" value="1"/>
</dbReference>
<comment type="catalytic activity">
    <reaction evidence="9">
        <text>L-seryl-[protein] + ATP = O-phospho-L-seryl-[protein] + ADP + H(+)</text>
        <dbReference type="Rhea" id="RHEA:17989"/>
        <dbReference type="Rhea" id="RHEA-COMP:9863"/>
        <dbReference type="Rhea" id="RHEA-COMP:11604"/>
        <dbReference type="ChEBI" id="CHEBI:15378"/>
        <dbReference type="ChEBI" id="CHEBI:29999"/>
        <dbReference type="ChEBI" id="CHEBI:30616"/>
        <dbReference type="ChEBI" id="CHEBI:83421"/>
        <dbReference type="ChEBI" id="CHEBI:456216"/>
        <dbReference type="EC" id="2.7.11.1"/>
    </reaction>
</comment>
<dbReference type="SUPFAM" id="SSF56112">
    <property type="entry name" value="Protein kinase-like (PK-like)"/>
    <property type="match status" value="1"/>
</dbReference>
<dbReference type="EC" id="2.7.11.1" evidence="2"/>
<feature type="binding site" evidence="11">
    <location>
        <position position="47"/>
    </location>
    <ligand>
        <name>ATP</name>
        <dbReference type="ChEBI" id="CHEBI:30616"/>
    </ligand>
</feature>
<evidence type="ECO:0000256" key="2">
    <source>
        <dbReference type="ARBA" id="ARBA00012513"/>
    </source>
</evidence>
<evidence type="ECO:0000256" key="1">
    <source>
        <dbReference type="ARBA" id="ARBA00006234"/>
    </source>
</evidence>
<dbReference type="InterPro" id="IPR004041">
    <property type="entry name" value="NAF_dom"/>
</dbReference>
<sequence>MSSPTTTAAASDVLLHKYHLGRLLGRGSFAKVYSARSLSDDSQVAIKIIDKSTIATNSTMEQQVLREVAAMRRLRHPNIVQIHELMATKSKIYLVMDYAPGGDLFSKLLKHRRFTEPLARLYFRQLVSTVHFCHLHGVSHRDIKPHNLLLDLQGNLKVSDFGLSALHSDDNEIMLRTSCGTPAYAAPELFGRKGYNGPKADAWSCGIILYVLLAGYVPFDDSNLTLMFRKMRKKEFEFPPWISKAARRVISRLLDPNPDKRMSIEEVMGIVWLRRSTSACEFTSSSSSSSNSIASLIGLMDEEENHEDDDDDDDDDGMGGLGSNSNSLSSNSSSSSMTNAFDIISRSVGLDLSGLFELGEKKEKKFTSTAPPEKIVERVVETGGRLGYSVKRKKGGVIGLVKGRLVIVVEVLEIAASLFLVDVKCVGEGLKVGEEEGCWGDLRDGLGDIVVTWHNEALL</sequence>
<evidence type="ECO:0000313" key="17">
    <source>
        <dbReference type="Proteomes" id="UP001419268"/>
    </source>
</evidence>
<keyword evidence="4" id="KW-0808">Transferase</keyword>
<gene>
    <name evidence="16" type="ORF">Scep_009859</name>
</gene>
<evidence type="ECO:0000256" key="7">
    <source>
        <dbReference type="ARBA" id="ARBA00022840"/>
    </source>
</evidence>
<dbReference type="Pfam" id="PF00069">
    <property type="entry name" value="Pkinase"/>
    <property type="match status" value="1"/>
</dbReference>
<evidence type="ECO:0000256" key="11">
    <source>
        <dbReference type="PROSITE-ProRule" id="PRU10141"/>
    </source>
</evidence>
<dbReference type="PANTHER" id="PTHR43895:SF33">
    <property type="entry name" value="PROTEIN KINASE DOMAIN-CONTAINING PROTEIN"/>
    <property type="match status" value="1"/>
</dbReference>
<dbReference type="InterPro" id="IPR017441">
    <property type="entry name" value="Protein_kinase_ATP_BS"/>
</dbReference>
<dbReference type="InterPro" id="IPR018451">
    <property type="entry name" value="NAF/FISL_domain"/>
</dbReference>
<dbReference type="InterPro" id="IPR011009">
    <property type="entry name" value="Kinase-like_dom_sf"/>
</dbReference>
<evidence type="ECO:0000259" key="15">
    <source>
        <dbReference type="PROSITE" id="PS50816"/>
    </source>
</evidence>
<dbReference type="AlphaFoldDB" id="A0AAP0JVC9"/>
<evidence type="ECO:0000256" key="10">
    <source>
        <dbReference type="ARBA" id="ARBA00058225"/>
    </source>
</evidence>
<evidence type="ECO:0000256" key="5">
    <source>
        <dbReference type="ARBA" id="ARBA00022741"/>
    </source>
</evidence>
<dbReference type="InterPro" id="IPR000719">
    <property type="entry name" value="Prot_kinase_dom"/>
</dbReference>
<dbReference type="PROSITE" id="PS00107">
    <property type="entry name" value="PROTEIN_KINASE_ATP"/>
    <property type="match status" value="1"/>
</dbReference>
<dbReference type="SMART" id="SM00220">
    <property type="entry name" value="S_TKc"/>
    <property type="match status" value="1"/>
</dbReference>
<evidence type="ECO:0000256" key="12">
    <source>
        <dbReference type="RuleBase" id="RU000304"/>
    </source>
</evidence>
<evidence type="ECO:0000256" key="13">
    <source>
        <dbReference type="SAM" id="MobiDB-lite"/>
    </source>
</evidence>
<proteinExistence type="inferred from homology"/>
<feature type="compositionally biased region" description="Acidic residues" evidence="13">
    <location>
        <begin position="304"/>
        <end position="317"/>
    </location>
</feature>
<keyword evidence="5 11" id="KW-0547">Nucleotide-binding</keyword>
<dbReference type="Gene3D" id="1.10.510.10">
    <property type="entry name" value="Transferase(Phosphotransferase) domain 1"/>
    <property type="match status" value="1"/>
</dbReference>
<dbReference type="PROSITE" id="PS50011">
    <property type="entry name" value="PROTEIN_KINASE_DOM"/>
    <property type="match status" value="1"/>
</dbReference>
<keyword evidence="6" id="KW-0418">Kinase</keyword>
<evidence type="ECO:0000259" key="14">
    <source>
        <dbReference type="PROSITE" id="PS50011"/>
    </source>
</evidence>
<dbReference type="PROSITE" id="PS50816">
    <property type="entry name" value="NAF"/>
    <property type="match status" value="1"/>
</dbReference>
<organism evidence="16 17">
    <name type="scientific">Stephania cephalantha</name>
    <dbReference type="NCBI Taxonomy" id="152367"/>
    <lineage>
        <taxon>Eukaryota</taxon>
        <taxon>Viridiplantae</taxon>
        <taxon>Streptophyta</taxon>
        <taxon>Embryophyta</taxon>
        <taxon>Tracheophyta</taxon>
        <taxon>Spermatophyta</taxon>
        <taxon>Magnoliopsida</taxon>
        <taxon>Ranunculales</taxon>
        <taxon>Menispermaceae</taxon>
        <taxon>Menispermoideae</taxon>
        <taxon>Cissampelideae</taxon>
        <taxon>Stephania</taxon>
    </lineage>
</organism>
<comment type="similarity">
    <text evidence="1">Belongs to the protein kinase superfamily. CAMK Ser/Thr protein kinase family. SNF1 subfamily.</text>
</comment>